<dbReference type="GeneID" id="71854868"/>
<evidence type="ECO:0000313" key="8">
    <source>
        <dbReference type="EMBL" id="MFC4246353.1"/>
    </source>
</evidence>
<dbReference type="FunFam" id="3.30.479.30:FF:000004">
    <property type="entry name" value="Putative membrane protease family, stomatin"/>
    <property type="match status" value="1"/>
</dbReference>
<evidence type="ECO:0000256" key="1">
    <source>
        <dbReference type="ARBA" id="ARBA00004167"/>
    </source>
</evidence>
<feature type="compositionally biased region" description="Basic and acidic residues" evidence="5">
    <location>
        <begin position="341"/>
        <end position="358"/>
    </location>
</feature>
<dbReference type="InterPro" id="IPR001107">
    <property type="entry name" value="Band_7"/>
</dbReference>
<dbReference type="PRINTS" id="PR00721">
    <property type="entry name" value="STOMATIN"/>
</dbReference>
<keyword evidence="6" id="KW-0472">Membrane</keyword>
<dbReference type="Proteomes" id="UP001595821">
    <property type="component" value="Unassembled WGS sequence"/>
</dbReference>
<gene>
    <name evidence="8" type="ORF">ACFOZ7_05010</name>
</gene>
<dbReference type="SMART" id="SM00244">
    <property type="entry name" value="PHB"/>
    <property type="match status" value="1"/>
</dbReference>
<dbReference type="Pfam" id="PF01145">
    <property type="entry name" value="Band_7"/>
    <property type="match status" value="1"/>
</dbReference>
<evidence type="ECO:0000256" key="3">
    <source>
        <dbReference type="ARBA" id="ARBA00022692"/>
    </source>
</evidence>
<comment type="caution">
    <text evidence="8">The sequence shown here is derived from an EMBL/GenBank/DDBJ whole genome shotgun (WGS) entry which is preliminary data.</text>
</comment>
<comment type="similarity">
    <text evidence="2">Belongs to the band 7/mec-2 family.</text>
</comment>
<accession>A0ABD5NW94</accession>
<dbReference type="InterPro" id="IPR050710">
    <property type="entry name" value="Band7/mec-2_domain"/>
</dbReference>
<evidence type="ECO:0000256" key="4">
    <source>
        <dbReference type="ARBA" id="ARBA00022989"/>
    </source>
</evidence>
<organism evidence="8 9">
    <name type="scientific">Natribaculum luteum</name>
    <dbReference type="NCBI Taxonomy" id="1586232"/>
    <lineage>
        <taxon>Archaea</taxon>
        <taxon>Methanobacteriati</taxon>
        <taxon>Methanobacteriota</taxon>
        <taxon>Stenosarchaea group</taxon>
        <taxon>Halobacteria</taxon>
        <taxon>Halobacteriales</taxon>
        <taxon>Natrialbaceae</taxon>
        <taxon>Natribaculum</taxon>
    </lineage>
</organism>
<name>A0ABD5NW94_9EURY</name>
<keyword evidence="3 6" id="KW-0812">Transmembrane</keyword>
<dbReference type="InterPro" id="IPR001972">
    <property type="entry name" value="Stomatin_HflK_fam"/>
</dbReference>
<dbReference type="GO" id="GO:0005886">
    <property type="term" value="C:plasma membrane"/>
    <property type="evidence" value="ECO:0007669"/>
    <property type="project" value="UniProtKB-ARBA"/>
</dbReference>
<evidence type="ECO:0000313" key="9">
    <source>
        <dbReference type="Proteomes" id="UP001595821"/>
    </source>
</evidence>
<evidence type="ECO:0000256" key="5">
    <source>
        <dbReference type="SAM" id="MobiDB-lite"/>
    </source>
</evidence>
<dbReference type="PANTHER" id="PTHR43327">
    <property type="entry name" value="STOMATIN-LIKE PROTEIN 2, MITOCHONDRIAL"/>
    <property type="match status" value="1"/>
</dbReference>
<feature type="domain" description="Band 7" evidence="7">
    <location>
        <begin position="32"/>
        <end position="189"/>
    </location>
</feature>
<dbReference type="RefSeq" id="WP_246967340.1">
    <property type="nucleotide sequence ID" value="NZ_CP095397.1"/>
</dbReference>
<sequence>MNASALVPLQLADPALAVGALAVAVVAITVWQMVEIVDAYDRGALTVFGEYRKLLQPGLNVVPPFVSRVYTFDMRTQTLDVPTQEAITRDNSPVTADAVVYIRVMDARRAFLEVDDYRRAVSNLAQTTLRAVLGDMELDETLSKRERINARIREELDEPTDEWGIRVESVEVREVTPSRDVTGAMEQQTAAERRRRAMILEAQGERRSAVERAEGDKQSRIIRAQGEKQSQILEAQGESISTVLRARSAESMGERAVIDRGLETLADIGHSESTTYVLPQELSSMVGRYGKRLTGSDVEGDGARLESLEFDEETRELIGLDDIAEIIGEIDREAEVDLEAMEREAKAIQEGEDVRTDDAGSSDVSAPDDGPEPGSKRR</sequence>
<protein>
    <submittedName>
        <fullName evidence="8">SPFH domain-containing protein</fullName>
    </submittedName>
</protein>
<dbReference type="Gene3D" id="3.30.479.30">
    <property type="entry name" value="Band 7 domain"/>
    <property type="match status" value="1"/>
</dbReference>
<feature type="transmembrane region" description="Helical" evidence="6">
    <location>
        <begin position="15"/>
        <end position="34"/>
    </location>
</feature>
<dbReference type="EMBL" id="JBHSDJ010000013">
    <property type="protein sequence ID" value="MFC4246353.1"/>
    <property type="molecule type" value="Genomic_DNA"/>
</dbReference>
<comment type="subcellular location">
    <subcellularLocation>
        <location evidence="1">Membrane</location>
        <topology evidence="1">Single-pass membrane protein</topology>
    </subcellularLocation>
</comment>
<feature type="region of interest" description="Disordered" evidence="5">
    <location>
        <begin position="341"/>
        <end position="378"/>
    </location>
</feature>
<proteinExistence type="inferred from homology"/>
<dbReference type="PANTHER" id="PTHR43327:SF10">
    <property type="entry name" value="STOMATIN-LIKE PROTEIN 2, MITOCHONDRIAL"/>
    <property type="match status" value="1"/>
</dbReference>
<reference evidence="8 9" key="1">
    <citation type="journal article" date="2014" name="Int. J. Syst. Evol. Microbiol.">
        <title>Complete genome sequence of Corynebacterium casei LMG S-19264T (=DSM 44701T), isolated from a smear-ripened cheese.</title>
        <authorList>
            <consortium name="US DOE Joint Genome Institute (JGI-PGF)"/>
            <person name="Walter F."/>
            <person name="Albersmeier A."/>
            <person name="Kalinowski J."/>
            <person name="Ruckert C."/>
        </authorList>
    </citation>
    <scope>NUCLEOTIDE SEQUENCE [LARGE SCALE GENOMIC DNA]</scope>
    <source>
        <strain evidence="8 9">IBRC-M 10912</strain>
    </source>
</reference>
<evidence type="ECO:0000259" key="7">
    <source>
        <dbReference type="SMART" id="SM00244"/>
    </source>
</evidence>
<evidence type="ECO:0000256" key="6">
    <source>
        <dbReference type="SAM" id="Phobius"/>
    </source>
</evidence>
<dbReference type="GO" id="GO:0098552">
    <property type="term" value="C:side of membrane"/>
    <property type="evidence" value="ECO:0007669"/>
    <property type="project" value="UniProtKB-ARBA"/>
</dbReference>
<evidence type="ECO:0000256" key="2">
    <source>
        <dbReference type="ARBA" id="ARBA00008164"/>
    </source>
</evidence>
<dbReference type="AlphaFoldDB" id="A0ABD5NW94"/>
<dbReference type="InterPro" id="IPR036013">
    <property type="entry name" value="Band_7/SPFH_dom_sf"/>
</dbReference>
<keyword evidence="4 6" id="KW-1133">Transmembrane helix</keyword>
<dbReference type="SUPFAM" id="SSF117892">
    <property type="entry name" value="Band 7/SPFH domain"/>
    <property type="match status" value="1"/>
</dbReference>